<organism evidence="2 3">
    <name type="scientific">Trinickia symbiotica</name>
    <dbReference type="NCBI Taxonomy" id="863227"/>
    <lineage>
        <taxon>Bacteria</taxon>
        <taxon>Pseudomonadati</taxon>
        <taxon>Pseudomonadota</taxon>
        <taxon>Betaproteobacteria</taxon>
        <taxon>Burkholderiales</taxon>
        <taxon>Burkholderiaceae</taxon>
        <taxon>Trinickia</taxon>
    </lineage>
</organism>
<dbReference type="InterPro" id="IPR050177">
    <property type="entry name" value="Lipid_A_modif_metabolic_enz"/>
</dbReference>
<comment type="caution">
    <text evidence="2">The sequence shown here is derived from an EMBL/GenBank/DDBJ whole genome shotgun (WGS) entry which is preliminary data.</text>
</comment>
<accession>A0A2T3XW14</accession>
<dbReference type="Gene3D" id="3.40.50.720">
    <property type="entry name" value="NAD(P)-binding Rossmann-like Domain"/>
    <property type="match status" value="1"/>
</dbReference>
<name>A0A2T3XW14_9BURK</name>
<dbReference type="CDD" id="cd05232">
    <property type="entry name" value="UDP_G4E_4_SDR_e"/>
    <property type="match status" value="1"/>
</dbReference>
<dbReference type="Pfam" id="PF01370">
    <property type="entry name" value="Epimerase"/>
    <property type="match status" value="1"/>
</dbReference>
<reference evidence="2 3" key="1">
    <citation type="submission" date="2018-03" db="EMBL/GenBank/DDBJ databases">
        <title>Whole genome analyses suggest that Burkholderia sensu lato contains two further novel genera in the rhizoxinica-symbiotica group Mycetohabitans gen. nov., and Trinickia gen. nov.: implications for the evolution of diazotrophy and nodulation in the Burkholderiaceae.</title>
        <authorList>
            <person name="Estrada De Los Santos P."/>
            <person name="Palmer M."/>
            <person name="Chavez-Ramirez B."/>
            <person name="Steenkamp E.T."/>
            <person name="Hirsch A.M."/>
            <person name="Manyaka P."/>
            <person name="Maluk M."/>
            <person name="Lafos M."/>
            <person name="Crook M."/>
            <person name="Gross E."/>
            <person name="Simon M.F."/>
            <person name="Bueno Dos Reis Junior F."/>
            <person name="Poole P.S."/>
            <person name="Venter S.N."/>
            <person name="James E.K."/>
        </authorList>
    </citation>
    <scope>NUCLEOTIDE SEQUENCE [LARGE SCALE GENOMIC DNA]</scope>
    <source>
        <strain evidence="2 3">JPY-366</strain>
    </source>
</reference>
<evidence type="ECO:0000259" key="1">
    <source>
        <dbReference type="Pfam" id="PF01370"/>
    </source>
</evidence>
<dbReference type="EMBL" id="PYUC01000005">
    <property type="protein sequence ID" value="PTB20704.1"/>
    <property type="molecule type" value="Genomic_DNA"/>
</dbReference>
<dbReference type="PANTHER" id="PTHR43245:SF58">
    <property type="entry name" value="BLL5923 PROTEIN"/>
    <property type="match status" value="1"/>
</dbReference>
<feature type="domain" description="NAD-dependent epimerase/dehydratase" evidence="1">
    <location>
        <begin position="5"/>
        <end position="231"/>
    </location>
</feature>
<dbReference type="AlphaFoldDB" id="A0A2T3XW14"/>
<dbReference type="InterPro" id="IPR001509">
    <property type="entry name" value="Epimerase_deHydtase"/>
</dbReference>
<sequence length="319" mass="34281">MSQVVAVTGANGFVGRALSRLLLSQGHRVVGLVRSGHDVAEGIQEKVFVGDDFGRIEAAWPQRLRCGGVVHLAARVHVVGDASQQSLSVYRSTNVSGTLRVAKAARRAGAQRFVFVSSIKAVAEKGRGQPIKESDLPEPGDAYGISKLEAERALLEYGRESGLEVVIVRPPLVYGPGVKANFLSLMRAIANRVPLPLGAVGARRSLLFVDNLADALMHCLSHPLAPGQTFHVADGVDLTVAELARALADELQVPARLWSVPVPWLRLAGSLTGRSDQVDRLVGELRLDSSHIREVLGWSAPCTVREGLHKTAAWYRSAH</sequence>
<proteinExistence type="predicted"/>
<dbReference type="RefSeq" id="WP_107151020.1">
    <property type="nucleotide sequence ID" value="NZ_PYUC01000005.1"/>
</dbReference>
<gene>
    <name evidence="2" type="ORF">C9I57_12865</name>
</gene>
<dbReference type="InterPro" id="IPR036291">
    <property type="entry name" value="NAD(P)-bd_dom_sf"/>
</dbReference>
<protein>
    <submittedName>
        <fullName evidence="2">NAD-dependent dehydratase</fullName>
    </submittedName>
</protein>
<evidence type="ECO:0000313" key="2">
    <source>
        <dbReference type="EMBL" id="PTB20704.1"/>
    </source>
</evidence>
<evidence type="ECO:0000313" key="3">
    <source>
        <dbReference type="Proteomes" id="UP000240638"/>
    </source>
</evidence>
<dbReference type="SUPFAM" id="SSF51735">
    <property type="entry name" value="NAD(P)-binding Rossmann-fold domains"/>
    <property type="match status" value="1"/>
</dbReference>
<dbReference type="PANTHER" id="PTHR43245">
    <property type="entry name" value="BIFUNCTIONAL POLYMYXIN RESISTANCE PROTEIN ARNA"/>
    <property type="match status" value="1"/>
</dbReference>
<dbReference type="Proteomes" id="UP000240638">
    <property type="component" value="Unassembled WGS sequence"/>
</dbReference>